<dbReference type="PROSITE" id="PS00719">
    <property type="entry name" value="GLYCOSYL_HYDROL_F2_1"/>
    <property type="match status" value="1"/>
</dbReference>
<protein>
    <recommendedName>
        <fullName evidence="3">beta-galactosidase</fullName>
        <ecNumber evidence="3">3.2.1.23</ecNumber>
    </recommendedName>
    <alternativeName>
        <fullName evidence="6">Lactase</fullName>
    </alternativeName>
</protein>
<dbReference type="Pfam" id="PF16353">
    <property type="entry name" value="LacZ_4"/>
    <property type="match status" value="1"/>
</dbReference>
<dbReference type="SUPFAM" id="SSF74650">
    <property type="entry name" value="Galactose mutarotase-like"/>
    <property type="match status" value="1"/>
</dbReference>
<keyword evidence="4 7" id="KW-0378">Hydrolase</keyword>
<dbReference type="InterPro" id="IPR014718">
    <property type="entry name" value="GH-type_carb-bd"/>
</dbReference>
<dbReference type="EC" id="3.2.1.23" evidence="3"/>
<dbReference type="PANTHER" id="PTHR46323">
    <property type="entry name" value="BETA-GALACTOSIDASE"/>
    <property type="match status" value="1"/>
</dbReference>
<evidence type="ECO:0000256" key="2">
    <source>
        <dbReference type="ARBA" id="ARBA00007401"/>
    </source>
</evidence>
<dbReference type="InterPro" id="IPR013783">
    <property type="entry name" value="Ig-like_fold"/>
</dbReference>
<dbReference type="SUPFAM" id="SSF51445">
    <property type="entry name" value="(Trans)glycosidases"/>
    <property type="match status" value="1"/>
</dbReference>
<accession>A0ABR2GZR9</accession>
<keyword evidence="10" id="KW-1185">Reference proteome</keyword>
<dbReference type="Pfam" id="PF02929">
    <property type="entry name" value="Bgal_small_N"/>
    <property type="match status" value="1"/>
</dbReference>
<dbReference type="SMART" id="SM01038">
    <property type="entry name" value="Bgal_small_N"/>
    <property type="match status" value="1"/>
</dbReference>
<dbReference type="EMBL" id="JAPFFF010000051">
    <property type="protein sequence ID" value="KAK8839439.1"/>
    <property type="molecule type" value="Genomic_DNA"/>
</dbReference>
<dbReference type="InterPro" id="IPR006102">
    <property type="entry name" value="Ig-like_GH2"/>
</dbReference>
<comment type="similarity">
    <text evidence="2 7">Belongs to the glycosyl hydrolase 2 family.</text>
</comment>
<dbReference type="Pfam" id="PF00703">
    <property type="entry name" value="Glyco_hydro_2"/>
    <property type="match status" value="1"/>
</dbReference>
<keyword evidence="5 7" id="KW-0326">Glycosidase</keyword>
<dbReference type="InterPro" id="IPR032312">
    <property type="entry name" value="LacZ_4"/>
</dbReference>
<dbReference type="InterPro" id="IPR006104">
    <property type="entry name" value="Glyco_hydro_2_N"/>
</dbReference>
<organism evidence="9 10">
    <name type="scientific">Tritrichomonas musculus</name>
    <dbReference type="NCBI Taxonomy" id="1915356"/>
    <lineage>
        <taxon>Eukaryota</taxon>
        <taxon>Metamonada</taxon>
        <taxon>Parabasalia</taxon>
        <taxon>Tritrichomonadida</taxon>
        <taxon>Tritrichomonadidae</taxon>
        <taxon>Tritrichomonas</taxon>
    </lineage>
</organism>
<proteinExistence type="inferred from homology"/>
<evidence type="ECO:0000259" key="8">
    <source>
        <dbReference type="SMART" id="SM01038"/>
    </source>
</evidence>
<dbReference type="InterPro" id="IPR050347">
    <property type="entry name" value="Bact_Beta-galactosidase"/>
</dbReference>
<dbReference type="SUPFAM" id="SSF49303">
    <property type="entry name" value="beta-Galactosidase/glucuronidase domain"/>
    <property type="match status" value="2"/>
</dbReference>
<gene>
    <name evidence="9" type="ORF">M9Y10_031791</name>
</gene>
<dbReference type="InterPro" id="IPR036156">
    <property type="entry name" value="Beta-gal/glucu_dom_sf"/>
</dbReference>
<dbReference type="PANTHER" id="PTHR46323:SF2">
    <property type="entry name" value="BETA-GALACTOSIDASE"/>
    <property type="match status" value="1"/>
</dbReference>
<dbReference type="SUPFAM" id="SSF49785">
    <property type="entry name" value="Galactose-binding domain-like"/>
    <property type="match status" value="1"/>
</dbReference>
<dbReference type="InterPro" id="IPR004199">
    <property type="entry name" value="B-gal_small/dom_5"/>
</dbReference>
<dbReference type="Gene3D" id="2.60.120.260">
    <property type="entry name" value="Galactose-binding domain-like"/>
    <property type="match status" value="1"/>
</dbReference>
<evidence type="ECO:0000256" key="6">
    <source>
        <dbReference type="ARBA" id="ARBA00032230"/>
    </source>
</evidence>
<dbReference type="InterPro" id="IPR006103">
    <property type="entry name" value="Glyco_hydro_2_cat"/>
</dbReference>
<dbReference type="Pfam" id="PF02836">
    <property type="entry name" value="Glyco_hydro_2_C"/>
    <property type="match status" value="1"/>
</dbReference>
<sequence length="1083" mass="124445">MSQIPYYKDIKTVAVNKEQPRTTFLSHDTREEALNNVTDYEKSPYYINLNGKWEFYYNDYPKNVPADIATNTNNNDPSWGEINVPGNWEVQGHGVAKYTNIVYDFCPSNPHPPNLPEFNPVGVYRRKDIGVPQEWIDQGRDIFLQVGGAKTGLYVYINGVEVGYSEDSKDPADFLINKYIHKGNNNVLTFLIYKYCTGSYLEDQDMWRLGGIERDIVIYSQPKTHIRDFKVVSTLDDSYTNGILRLTTNVINHSEKADVVLSYELVDVKDNKKVVSQGQLESSLENDQEKVVTFNEATLKNVKKWSAEHPNLYTLLLTLKKKGDNSILEVVSVRVGFRREEMSTVKFNGKSYPVLLFNGEPVIYKGVNVHEHNEKTGHYVTDEIRLKDIELLKTHNFNAIRCCHYPNCRRFYELCDEYGFYVFNECNIESHGMGYDLSVGGTLANDPDWYEAHIERTKNMYERTKNFACITFLSLANEAGNGYNFYLTYKYLKENEVNGQNRPVVYERAEWEWNTDMFVPMYPKADWFEEKGENSSDRPIMPCEYSHAMGNSNGNFDRIWKAIYKYPNLQGGFIWDWVDQGILETGKGGRKYWTYGGDYGENSPSDGNFNINGCVNPDRDPHPAMAEFKYSQQEVGFEPVDIENGIVRITNRFFFTDLSNYEVIATIAANEKVVKEINLSSTNKELSSLAPQKSIEINLHSEVEALKPQVNTEYFLNFKVLAKTDKNPFIPKGFEVAHDQYRLPIEPSPKAVQHETGPELTISSTEESVIVSSKKVEFVFSKSEGVVKSFKVDGVEYISESFGFQPNFWRPPNDNDYGNGGPLREQVWKTMSHNFKVEKCHSFVHNNVASLCVVYQLVDNNKFEVLYLIYGSGVVKVNANYIPSNEGKLPNIPRIGLRFRVPKEMNNVVYFGRGPEENYADRCNGTQIGLYRTTAEDLYYPYVRPQENGHHIDTRWLAVHQANSNGLLIAADSLIEFNVLRNSVEDFDSEDQTSLRYQYNCFDEKPQEGKNILRRQHHIDDIVPRDYVEVNVDLKQQGVAGFDSWGDKVLPEFTLPANQNYSYGFTLAPIHNENEISEKLNHL</sequence>
<dbReference type="PRINTS" id="PR00132">
    <property type="entry name" value="GLHYDRLASE2"/>
</dbReference>
<feature type="domain" description="Beta galactosidase small chain/" evidence="8">
    <location>
        <begin position="770"/>
        <end position="1068"/>
    </location>
</feature>
<evidence type="ECO:0000256" key="4">
    <source>
        <dbReference type="ARBA" id="ARBA00022801"/>
    </source>
</evidence>
<evidence type="ECO:0000256" key="7">
    <source>
        <dbReference type="RuleBase" id="RU361154"/>
    </source>
</evidence>
<reference evidence="9 10" key="1">
    <citation type="submission" date="2024-04" db="EMBL/GenBank/DDBJ databases">
        <title>Tritrichomonas musculus Genome.</title>
        <authorList>
            <person name="Alves-Ferreira E."/>
            <person name="Grigg M."/>
            <person name="Lorenzi H."/>
            <person name="Galac M."/>
        </authorList>
    </citation>
    <scope>NUCLEOTIDE SEQUENCE [LARGE SCALE GENOMIC DNA]</scope>
    <source>
        <strain evidence="9 10">EAF2021</strain>
    </source>
</reference>
<dbReference type="InterPro" id="IPR008979">
    <property type="entry name" value="Galactose-bd-like_sf"/>
</dbReference>
<comment type="catalytic activity">
    <reaction evidence="1">
        <text>Hydrolysis of terminal non-reducing beta-D-galactose residues in beta-D-galactosides.</text>
        <dbReference type="EC" id="3.2.1.23"/>
    </reaction>
</comment>
<dbReference type="InterPro" id="IPR017853">
    <property type="entry name" value="GH"/>
</dbReference>
<dbReference type="Gene3D" id="2.60.40.10">
    <property type="entry name" value="Immunoglobulins"/>
    <property type="match status" value="2"/>
</dbReference>
<dbReference type="InterPro" id="IPR023230">
    <property type="entry name" value="Glyco_hydro_2_CS"/>
</dbReference>
<evidence type="ECO:0000313" key="10">
    <source>
        <dbReference type="Proteomes" id="UP001470230"/>
    </source>
</evidence>
<evidence type="ECO:0000313" key="9">
    <source>
        <dbReference type="EMBL" id="KAK8839439.1"/>
    </source>
</evidence>
<evidence type="ECO:0000256" key="3">
    <source>
        <dbReference type="ARBA" id="ARBA00012756"/>
    </source>
</evidence>
<comment type="caution">
    <text evidence="9">The sequence shown here is derived from an EMBL/GenBank/DDBJ whole genome shotgun (WGS) entry which is preliminary data.</text>
</comment>
<dbReference type="InterPro" id="IPR006101">
    <property type="entry name" value="Glyco_hydro_2"/>
</dbReference>
<dbReference type="Gene3D" id="3.20.20.80">
    <property type="entry name" value="Glycosidases"/>
    <property type="match status" value="1"/>
</dbReference>
<dbReference type="Pfam" id="PF02837">
    <property type="entry name" value="Glyco_hydro_2_N"/>
    <property type="match status" value="1"/>
</dbReference>
<dbReference type="Proteomes" id="UP001470230">
    <property type="component" value="Unassembled WGS sequence"/>
</dbReference>
<evidence type="ECO:0000256" key="1">
    <source>
        <dbReference type="ARBA" id="ARBA00001412"/>
    </source>
</evidence>
<dbReference type="Gene3D" id="2.70.98.10">
    <property type="match status" value="1"/>
</dbReference>
<name>A0ABR2GZR9_9EUKA</name>
<evidence type="ECO:0000256" key="5">
    <source>
        <dbReference type="ARBA" id="ARBA00023295"/>
    </source>
</evidence>
<dbReference type="InterPro" id="IPR011013">
    <property type="entry name" value="Gal_mutarotase_sf_dom"/>
</dbReference>